<evidence type="ECO:0000259" key="1">
    <source>
        <dbReference type="PROSITE" id="PS51742"/>
    </source>
</evidence>
<evidence type="ECO:0000313" key="3">
    <source>
        <dbReference type="EMBL" id="ARE88566.1"/>
    </source>
</evidence>
<dbReference type="SUPFAM" id="SSF117856">
    <property type="entry name" value="AF0104/ALDC/Ptd012-like"/>
    <property type="match status" value="1"/>
</dbReference>
<evidence type="ECO:0000313" key="4">
    <source>
        <dbReference type="Proteomes" id="UP000177894"/>
    </source>
</evidence>
<dbReference type="PANTHER" id="PTHR34988:SF1">
    <property type="entry name" value="DNA-BINDING PROTEIN"/>
    <property type="match status" value="1"/>
</dbReference>
<keyword evidence="2" id="KW-0238">DNA-binding</keyword>
<dbReference type="PANTHER" id="PTHR34988">
    <property type="entry name" value="PROTEIN, PUTATIVE-RELATED"/>
    <property type="match status" value="1"/>
</dbReference>
<accession>A0AAC9RK06</accession>
<name>A0AAC9RK06_9CLOT</name>
<dbReference type="Gene3D" id="3.30.1330.80">
    <property type="entry name" value="Hypothetical protein, similar to alpha- acetolactate decarboxylase, domain 2"/>
    <property type="match status" value="1"/>
</dbReference>
<gene>
    <name evidence="2" type="ORF">BJL90_20005</name>
    <name evidence="3" type="ORF">CLFO_29720</name>
</gene>
<dbReference type="EMBL" id="CP020559">
    <property type="protein sequence ID" value="ARE88566.1"/>
    <property type="molecule type" value="Genomic_DNA"/>
</dbReference>
<reference evidence="3 5" key="2">
    <citation type="submission" date="2017-03" db="EMBL/GenBank/DDBJ databases">
        <title>Complete sequence of Clostridium formicaceticum DSM 92.</title>
        <authorList>
            <person name="Poehlein A."/>
            <person name="Karl M."/>
            <person name="Bengelsdorf F.R."/>
            <person name="Duerre P."/>
            <person name="Daniel R."/>
        </authorList>
    </citation>
    <scope>NUCLEOTIDE SEQUENCE [LARGE SCALE GENOMIC DNA]</scope>
    <source>
        <strain evidence="3 5">DSM 92</strain>
    </source>
</reference>
<dbReference type="InterPro" id="IPR005175">
    <property type="entry name" value="PPC_dom"/>
</dbReference>
<dbReference type="KEGG" id="cfm:BJL90_20005"/>
<dbReference type="Pfam" id="PF03479">
    <property type="entry name" value="PCC"/>
    <property type="match status" value="1"/>
</dbReference>
<keyword evidence="4" id="KW-1185">Reference proteome</keyword>
<dbReference type="RefSeq" id="WP_070972406.1">
    <property type="nucleotide sequence ID" value="NZ_CP017603.1"/>
</dbReference>
<feature type="domain" description="PPC" evidence="1">
    <location>
        <begin position="4"/>
        <end position="140"/>
    </location>
</feature>
<dbReference type="PROSITE" id="PS51742">
    <property type="entry name" value="PPC"/>
    <property type="match status" value="1"/>
</dbReference>
<dbReference type="Proteomes" id="UP000177894">
    <property type="component" value="Chromosome"/>
</dbReference>
<evidence type="ECO:0000313" key="2">
    <source>
        <dbReference type="EMBL" id="AOY77944.1"/>
    </source>
</evidence>
<protein>
    <submittedName>
        <fullName evidence="2">DNA-binding protein</fullName>
    </submittedName>
</protein>
<dbReference type="EMBL" id="CP017603">
    <property type="protein sequence ID" value="AOY77944.1"/>
    <property type="molecule type" value="Genomic_DNA"/>
</dbReference>
<sequence>MEYKQFGNKYIIRMDKGEEVVQTLKEFCQSHKITLGWVKGIGAVNKVTVGLFETKTKKYHSTELTGDYEITSLLGNISTMKGETYLHLHINLSDDEYKTYGGHLNLAIVSATGEFMVEAVEGNVDRAFSEEIGLNLYKFD</sequence>
<proteinExistence type="predicted"/>
<dbReference type="GO" id="GO:0003677">
    <property type="term" value="F:DNA binding"/>
    <property type="evidence" value="ECO:0007669"/>
    <property type="project" value="UniProtKB-KW"/>
</dbReference>
<dbReference type="PIRSF" id="PIRSF016702">
    <property type="entry name" value="DNA_bp_PD1"/>
    <property type="match status" value="1"/>
</dbReference>
<dbReference type="CDD" id="cd11378">
    <property type="entry name" value="DUF296"/>
    <property type="match status" value="1"/>
</dbReference>
<dbReference type="AlphaFoldDB" id="A0AAC9RK06"/>
<organism evidence="3 5">
    <name type="scientific">Clostridium formicaceticum</name>
    <dbReference type="NCBI Taxonomy" id="1497"/>
    <lineage>
        <taxon>Bacteria</taxon>
        <taxon>Bacillati</taxon>
        <taxon>Bacillota</taxon>
        <taxon>Clostridia</taxon>
        <taxon>Eubacteriales</taxon>
        <taxon>Clostridiaceae</taxon>
        <taxon>Clostridium</taxon>
    </lineage>
</organism>
<evidence type="ECO:0000313" key="5">
    <source>
        <dbReference type="Proteomes" id="UP000192478"/>
    </source>
</evidence>
<reference evidence="2 4" key="1">
    <citation type="submission" date="2016-10" db="EMBL/GenBank/DDBJ databases">
        <title>Complete Genome Sequence of Acetogen Clostridium formicoaceticum ATCC 27076.</title>
        <authorList>
            <person name="Bao T."/>
            <person name="Cheng C."/>
            <person name="Zhao J."/>
            <person name="Yang S.-T."/>
            <person name="Wang J."/>
            <person name="Wang M."/>
        </authorList>
    </citation>
    <scope>NUCLEOTIDE SEQUENCE [LARGE SCALE GENOMIC DNA]</scope>
    <source>
        <strain evidence="2 4">ATCC 27076</strain>
    </source>
</reference>
<dbReference type="InterPro" id="IPR025707">
    <property type="entry name" value="DNA_bp_PD1"/>
</dbReference>
<dbReference type="Proteomes" id="UP000192478">
    <property type="component" value="Chromosome"/>
</dbReference>